<dbReference type="KEGG" id="fcy:FRACYDRAFT_268021"/>
<protein>
    <submittedName>
        <fullName evidence="2">Uncharacterized protein</fullName>
    </submittedName>
</protein>
<gene>
    <name evidence="2" type="ORF">FRACYDRAFT_268021</name>
</gene>
<dbReference type="EMBL" id="KV784355">
    <property type="protein sequence ID" value="OEU19428.1"/>
    <property type="molecule type" value="Genomic_DNA"/>
</dbReference>
<sequence>MGSDNNKKDEDVIDEPNYVKLIGMVMMMLAIGTGMAVASVRFDSNKSTYDTKIEGLQQADLQWLYLALVVLGRMIAIVNFVPMGYKNNLKGNIRSNPFFYNTEDENKTLVVFKNDGSMGMYNRSNRSIQHMVENIGVLLASIGPVGYVFPKQTFGTVCVFSLGRILHQKGYSKGYGKHAIGFLLSTLSVLTIEGLSLIVFLKASKILSE</sequence>
<accession>A0A1E7FMM8</accession>
<name>A0A1E7FMM8_9STRA</name>
<keyword evidence="1" id="KW-1133">Transmembrane helix</keyword>
<reference evidence="2 3" key="1">
    <citation type="submission" date="2016-09" db="EMBL/GenBank/DDBJ databases">
        <title>Extensive genetic diversity and differential bi-allelic expression allows diatom success in the polar Southern Ocean.</title>
        <authorList>
            <consortium name="DOE Joint Genome Institute"/>
            <person name="Mock T."/>
            <person name="Otillar R.P."/>
            <person name="Strauss J."/>
            <person name="Dupont C."/>
            <person name="Frickenhaus S."/>
            <person name="Maumus F."/>
            <person name="Mcmullan M."/>
            <person name="Sanges R."/>
            <person name="Schmutz J."/>
            <person name="Toseland A."/>
            <person name="Valas R."/>
            <person name="Veluchamy A."/>
            <person name="Ward B.J."/>
            <person name="Allen A."/>
            <person name="Barry K."/>
            <person name="Falciatore A."/>
            <person name="Ferrante M."/>
            <person name="Fortunato A.E."/>
            <person name="Gloeckner G."/>
            <person name="Gruber A."/>
            <person name="Hipkin R."/>
            <person name="Janech M."/>
            <person name="Kroth P."/>
            <person name="Leese F."/>
            <person name="Lindquist E."/>
            <person name="Lyon B.R."/>
            <person name="Martin J."/>
            <person name="Mayer C."/>
            <person name="Parker M."/>
            <person name="Quesneville H."/>
            <person name="Raymond J."/>
            <person name="Uhlig C."/>
            <person name="Valentin K.U."/>
            <person name="Worden A.Z."/>
            <person name="Armbrust E.V."/>
            <person name="Bowler C."/>
            <person name="Green B."/>
            <person name="Moulton V."/>
            <person name="Van Oosterhout C."/>
            <person name="Grigoriev I."/>
        </authorList>
    </citation>
    <scope>NUCLEOTIDE SEQUENCE [LARGE SCALE GENOMIC DNA]</scope>
    <source>
        <strain evidence="2 3">CCMP1102</strain>
    </source>
</reference>
<evidence type="ECO:0000313" key="3">
    <source>
        <dbReference type="Proteomes" id="UP000095751"/>
    </source>
</evidence>
<dbReference type="Gene3D" id="1.20.120.550">
    <property type="entry name" value="Membrane associated eicosanoid/glutathione metabolism-like domain"/>
    <property type="match status" value="1"/>
</dbReference>
<feature type="transmembrane region" description="Helical" evidence="1">
    <location>
        <begin position="131"/>
        <end position="149"/>
    </location>
</feature>
<proteinExistence type="predicted"/>
<dbReference type="OrthoDB" id="61546at2759"/>
<keyword evidence="1" id="KW-0812">Transmembrane</keyword>
<dbReference type="Proteomes" id="UP000095751">
    <property type="component" value="Unassembled WGS sequence"/>
</dbReference>
<evidence type="ECO:0000313" key="2">
    <source>
        <dbReference type="EMBL" id="OEU19428.1"/>
    </source>
</evidence>
<organism evidence="2 3">
    <name type="scientific">Fragilariopsis cylindrus CCMP1102</name>
    <dbReference type="NCBI Taxonomy" id="635003"/>
    <lineage>
        <taxon>Eukaryota</taxon>
        <taxon>Sar</taxon>
        <taxon>Stramenopiles</taxon>
        <taxon>Ochrophyta</taxon>
        <taxon>Bacillariophyta</taxon>
        <taxon>Bacillariophyceae</taxon>
        <taxon>Bacillariophycidae</taxon>
        <taxon>Bacillariales</taxon>
        <taxon>Bacillariaceae</taxon>
        <taxon>Fragilariopsis</taxon>
    </lineage>
</organism>
<dbReference type="SUPFAM" id="SSF161084">
    <property type="entry name" value="MAPEG domain-like"/>
    <property type="match status" value="1"/>
</dbReference>
<dbReference type="InParanoid" id="A0A1E7FMM8"/>
<dbReference type="InterPro" id="IPR023352">
    <property type="entry name" value="MAPEG-like_dom_sf"/>
</dbReference>
<keyword evidence="3" id="KW-1185">Reference proteome</keyword>
<feature type="transmembrane region" description="Helical" evidence="1">
    <location>
        <begin position="62"/>
        <end position="85"/>
    </location>
</feature>
<feature type="transmembrane region" description="Helical" evidence="1">
    <location>
        <begin position="21"/>
        <end position="42"/>
    </location>
</feature>
<keyword evidence="1" id="KW-0472">Membrane</keyword>
<evidence type="ECO:0000256" key="1">
    <source>
        <dbReference type="SAM" id="Phobius"/>
    </source>
</evidence>
<dbReference type="AlphaFoldDB" id="A0A1E7FMM8"/>
<feature type="transmembrane region" description="Helical" evidence="1">
    <location>
        <begin position="179"/>
        <end position="201"/>
    </location>
</feature>